<dbReference type="PANTHER" id="PTHR31391:SF101">
    <property type="entry name" value="B3 DOMAIN-CONTAINING PROTEIN OS01G0234100"/>
    <property type="match status" value="1"/>
</dbReference>
<evidence type="ECO:0000256" key="3">
    <source>
        <dbReference type="ARBA" id="ARBA00023125"/>
    </source>
</evidence>
<feature type="region of interest" description="Disordered" evidence="7">
    <location>
        <begin position="453"/>
        <end position="479"/>
    </location>
</feature>
<accession>N1QWM7</accession>
<dbReference type="Pfam" id="PF02362">
    <property type="entry name" value="B3"/>
    <property type="match status" value="1"/>
</dbReference>
<dbReference type="CDD" id="cd10017">
    <property type="entry name" value="B3_DNA"/>
    <property type="match status" value="1"/>
</dbReference>
<evidence type="ECO:0000256" key="6">
    <source>
        <dbReference type="SAM" id="Coils"/>
    </source>
</evidence>
<dbReference type="SMART" id="SM01019">
    <property type="entry name" value="B3"/>
    <property type="match status" value="1"/>
</dbReference>
<evidence type="ECO:0000256" key="7">
    <source>
        <dbReference type="SAM" id="MobiDB-lite"/>
    </source>
</evidence>
<feature type="region of interest" description="Disordered" evidence="7">
    <location>
        <begin position="150"/>
        <end position="173"/>
    </location>
</feature>
<organism evidence="8">
    <name type="scientific">Aegilops tauschii</name>
    <name type="common">Tausch's goatgrass</name>
    <name type="synonym">Aegilops squarrosa</name>
    <dbReference type="NCBI Taxonomy" id="37682"/>
    <lineage>
        <taxon>Eukaryota</taxon>
        <taxon>Viridiplantae</taxon>
        <taxon>Streptophyta</taxon>
        <taxon>Embryophyta</taxon>
        <taxon>Tracheophyta</taxon>
        <taxon>Spermatophyta</taxon>
        <taxon>Magnoliopsida</taxon>
        <taxon>Liliopsida</taxon>
        <taxon>Poales</taxon>
        <taxon>Poaceae</taxon>
        <taxon>BOP clade</taxon>
        <taxon>Pooideae</taxon>
        <taxon>Triticodae</taxon>
        <taxon>Triticeae</taxon>
        <taxon>Triticinae</taxon>
        <taxon>Aegilops</taxon>
    </lineage>
</organism>
<proteinExistence type="predicted"/>
<feature type="compositionally biased region" description="Polar residues" evidence="7">
    <location>
        <begin position="465"/>
        <end position="475"/>
    </location>
</feature>
<dbReference type="Gene3D" id="2.40.330.10">
    <property type="entry name" value="DNA-binding pseudobarrel domain"/>
    <property type="match status" value="1"/>
</dbReference>
<dbReference type="InterPro" id="IPR015300">
    <property type="entry name" value="DNA-bd_pseudobarrel_sf"/>
</dbReference>
<feature type="compositionally biased region" description="Basic and acidic residues" evidence="7">
    <location>
        <begin position="453"/>
        <end position="464"/>
    </location>
</feature>
<keyword evidence="6" id="KW-0175">Coiled coil</keyword>
<keyword evidence="5" id="KW-0539">Nucleus</keyword>
<dbReference type="GO" id="GO:0005634">
    <property type="term" value="C:nucleus"/>
    <property type="evidence" value="ECO:0007669"/>
    <property type="project" value="UniProtKB-SubCell"/>
</dbReference>
<dbReference type="InterPro" id="IPR044837">
    <property type="entry name" value="REM16-like"/>
</dbReference>
<sequence>MGRHWVVPCGEPGWRDGGYDDPLASRCRRRAALGMDAFRSSSSSLSLTWCFLTSDPALFEVSWSLAASLWSRSAGSLEAHNFWVLSVASGCRATALVVGTTMLVAQGLSGFHGRVDGVKAGFRLFHGVGVVHLVVGRTLIEGRAGHFSNCAPRKRGRPAGGGGGSPSANKSQRDKMVMEQKMALVHQRLALLDSESDKDADVVPTATMDDKLAAVVVDQQPVVINFGDTDDEDEYVPLRIVRPRRLDSEKEKLLDVSQTHNAQGTDTAKKKRGRLVKAQSNMEQKLKLSTPRLALVESGCSNSSKSDIDEDHVPMVAAVNCKKTCSSVQGNFGSAMERAEEVLVKLPAEHPSFVKHMLHSHVVQGFWLGLLSGFCNKHLPKQDATIVLEDEDGHNYDAKYLGAKQGLSGGWRGFAINHDIKVYILRANNFTTTDGALGLLCLEAGKENILKEEGSNDVKSKENPKVQNDSSNPASESMKEGIRFSDTAIDFDDVKNFSNFNIIVDGLVIDCKFPDHLRKTYYELCCAQESFLHKDLLKQINLTLAVGVIMETTNIAEGIRACEARASSHEDFVVWKKTLEAFELLGMNVKFLLKRIDGLLSLSARPRDPAEHEGYKEMKLERAHAGAKMKELESRMSSVKDTLKKMDVEMEEMLRRLATAPW</sequence>
<dbReference type="AlphaFoldDB" id="N1QWM7"/>
<name>N1QWM7_AEGTA</name>
<evidence type="ECO:0000256" key="5">
    <source>
        <dbReference type="ARBA" id="ARBA00023242"/>
    </source>
</evidence>
<protein>
    <submittedName>
        <fullName evidence="8">B3 domain-containing protein</fullName>
    </submittedName>
</protein>
<feature type="coiled-coil region" evidence="6">
    <location>
        <begin position="615"/>
        <end position="656"/>
    </location>
</feature>
<keyword evidence="3" id="KW-0238">DNA-binding</keyword>
<keyword evidence="2" id="KW-0805">Transcription regulation</keyword>
<dbReference type="PANTHER" id="PTHR31391">
    <property type="entry name" value="B3 DOMAIN-CONTAINING PROTEIN OS11G0197600-RELATED"/>
    <property type="match status" value="1"/>
</dbReference>
<reference evidence="8" key="1">
    <citation type="submission" date="2015-06" db="UniProtKB">
        <authorList>
            <consortium name="EnsemblPlants"/>
        </authorList>
    </citation>
    <scope>IDENTIFICATION</scope>
</reference>
<evidence type="ECO:0000313" key="8">
    <source>
        <dbReference type="EnsemblPlants" id="EMT14114"/>
    </source>
</evidence>
<dbReference type="EnsemblPlants" id="EMT14114">
    <property type="protein sequence ID" value="EMT14114"/>
    <property type="gene ID" value="F775_00575"/>
</dbReference>
<evidence type="ECO:0000256" key="4">
    <source>
        <dbReference type="ARBA" id="ARBA00023163"/>
    </source>
</evidence>
<dbReference type="SUPFAM" id="SSF101936">
    <property type="entry name" value="DNA-binding pseudobarrel domain"/>
    <property type="match status" value="1"/>
</dbReference>
<evidence type="ECO:0000256" key="2">
    <source>
        <dbReference type="ARBA" id="ARBA00023015"/>
    </source>
</evidence>
<keyword evidence="4" id="KW-0804">Transcription</keyword>
<dbReference type="InterPro" id="IPR003340">
    <property type="entry name" value="B3_DNA-bd"/>
</dbReference>
<comment type="subcellular location">
    <subcellularLocation>
        <location evidence="1">Nucleus</location>
    </subcellularLocation>
</comment>
<evidence type="ECO:0000256" key="1">
    <source>
        <dbReference type="ARBA" id="ARBA00004123"/>
    </source>
</evidence>
<dbReference type="GO" id="GO:0003677">
    <property type="term" value="F:DNA binding"/>
    <property type="evidence" value="ECO:0007669"/>
    <property type="project" value="UniProtKB-KW"/>
</dbReference>